<dbReference type="InterPro" id="IPR012348">
    <property type="entry name" value="RNR-like"/>
</dbReference>
<proteinExistence type="predicted"/>
<dbReference type="EMBL" id="FOJN01000008">
    <property type="protein sequence ID" value="SFA53184.1"/>
    <property type="molecule type" value="Genomic_DNA"/>
</dbReference>
<gene>
    <name evidence="1" type="ORF">HQ605_10805</name>
    <name evidence="2" type="ORF">SAMN05444374_10835</name>
</gene>
<sequence>MTALHENPTAYQDTLRILSEASVERHFDAFTDIPWDDPEYAVVPNDPRWILPEADPLGATDWYRSLSTERQIEIGMYRQANIMKVGLQFEQILIAGLMNYAFRLPNGQAEFRYSTHEATEECHHTQMFQELVNRIGIEVAGGPRWFRALAPIMPLAAGPLSFGFFVGVLAGEEPIDHVQKSILRSGENRHPLITRIMQIHVAEEARHIGFAHQYLRHKAPRLKTYQRGLISVIMPVIMRVLCDAIIKPTPAMRRDLQIPDHVVDEVWWDGEASRKMLRDMFGDVRMLADDLQLMNPVSRRVWRALGIDGRPSRFRSEPASAAA</sequence>
<dbReference type="AlphaFoldDB" id="A0A1I0TN86"/>
<reference evidence="1 4" key="2">
    <citation type="submission" date="2020-06" db="EMBL/GenBank/DDBJ databases">
        <title>Taxonomy, biology and ecology of Rhodococcus bacteria occurring in California pistachio and other woody hosts as revealed by genome sequence analyses.</title>
        <authorList>
            <person name="Gai Y."/>
            <person name="Riely B."/>
        </authorList>
    </citation>
    <scope>NUCLEOTIDE SEQUENCE [LARGE SCALE GENOMIC DNA]</scope>
    <source>
        <strain evidence="1 4">BP-284</strain>
    </source>
</reference>
<protein>
    <submittedName>
        <fullName evidence="1">Diiron oxygenase</fullName>
    </submittedName>
    <submittedName>
        <fullName evidence="2">p-aminobenzoate N-oxygenase AurF</fullName>
    </submittedName>
</protein>
<dbReference type="GO" id="GO:0016491">
    <property type="term" value="F:oxidoreductase activity"/>
    <property type="evidence" value="ECO:0007669"/>
    <property type="project" value="InterPro"/>
</dbReference>
<evidence type="ECO:0000313" key="2">
    <source>
        <dbReference type="EMBL" id="SFA53184.1"/>
    </source>
</evidence>
<organism evidence="2 3">
    <name type="scientific">Rhodococcoides kroppenstedtii</name>
    <dbReference type="NCBI Taxonomy" id="293050"/>
    <lineage>
        <taxon>Bacteria</taxon>
        <taxon>Bacillati</taxon>
        <taxon>Actinomycetota</taxon>
        <taxon>Actinomycetes</taxon>
        <taxon>Mycobacteriales</taxon>
        <taxon>Nocardiaceae</taxon>
        <taxon>Rhodococcoides</taxon>
    </lineage>
</organism>
<accession>A0A1I0TN86</accession>
<dbReference type="RefSeq" id="WP_068103388.1">
    <property type="nucleotide sequence ID" value="NZ_FOJN01000008.1"/>
</dbReference>
<evidence type="ECO:0000313" key="4">
    <source>
        <dbReference type="Proteomes" id="UP001520140"/>
    </source>
</evidence>
<dbReference type="InterPro" id="IPR025859">
    <property type="entry name" value="AurF/CmlI"/>
</dbReference>
<dbReference type="SUPFAM" id="SSF47240">
    <property type="entry name" value="Ferritin-like"/>
    <property type="match status" value="1"/>
</dbReference>
<dbReference type="Gene3D" id="1.10.620.20">
    <property type="entry name" value="Ribonucleotide Reductase, subunit A"/>
    <property type="match status" value="1"/>
</dbReference>
<dbReference type="InterPro" id="IPR009078">
    <property type="entry name" value="Ferritin-like_SF"/>
</dbReference>
<dbReference type="Proteomes" id="UP000182054">
    <property type="component" value="Unassembled WGS sequence"/>
</dbReference>
<dbReference type="GeneID" id="85486133"/>
<dbReference type="Proteomes" id="UP001520140">
    <property type="component" value="Unassembled WGS sequence"/>
</dbReference>
<dbReference type="EMBL" id="JABUKG010000010">
    <property type="protein sequence ID" value="MBY6321314.1"/>
    <property type="molecule type" value="Genomic_DNA"/>
</dbReference>
<keyword evidence="4" id="KW-1185">Reference proteome</keyword>
<name>A0A1I0TN86_9NOCA</name>
<reference evidence="2 3" key="1">
    <citation type="submission" date="2016-10" db="EMBL/GenBank/DDBJ databases">
        <authorList>
            <person name="de Groot N.N."/>
        </authorList>
    </citation>
    <scope>NUCLEOTIDE SEQUENCE [LARGE SCALE GENOMIC DNA]</scope>
    <source>
        <strain evidence="2 3">DSM 44908</strain>
    </source>
</reference>
<dbReference type="OrthoDB" id="5138986at2"/>
<evidence type="ECO:0000313" key="1">
    <source>
        <dbReference type="EMBL" id="MBY6321314.1"/>
    </source>
</evidence>
<dbReference type="Pfam" id="PF11583">
    <property type="entry name" value="AurF"/>
    <property type="match status" value="1"/>
</dbReference>
<evidence type="ECO:0000313" key="3">
    <source>
        <dbReference type="Proteomes" id="UP000182054"/>
    </source>
</evidence>